<keyword evidence="4" id="KW-0441">Lipid A biosynthesis</keyword>
<proteinExistence type="predicted"/>
<evidence type="ECO:0000313" key="10">
    <source>
        <dbReference type="EMBL" id="MPN25623.1"/>
    </source>
</evidence>
<evidence type="ECO:0000256" key="8">
    <source>
        <dbReference type="ARBA" id="ARBA00022840"/>
    </source>
</evidence>
<evidence type="ECO:0000256" key="6">
    <source>
        <dbReference type="ARBA" id="ARBA00022741"/>
    </source>
</evidence>
<sequence length="139" mass="16048">MDKTDLGLVKKSATAILLVAGIAHPQALCTYLNHYTSTFDALIFPDHYSFQRKDMKLINEKLEKLEATEKIIIVTDKDAARIVSQADEWSSFHHILYKLPIKVNILNNQESNFKTKIYNYVTEDSRNSRLFKVENKNKS</sequence>
<dbReference type="GO" id="GO:0009244">
    <property type="term" value="P:lipopolysaccharide core region biosynthetic process"/>
    <property type="evidence" value="ECO:0007669"/>
    <property type="project" value="TreeGrafter"/>
</dbReference>
<dbReference type="EC" id="2.7.1.130" evidence="2"/>
<evidence type="ECO:0000256" key="1">
    <source>
        <dbReference type="ARBA" id="ARBA00004870"/>
    </source>
</evidence>
<dbReference type="GO" id="GO:0009245">
    <property type="term" value="P:lipid A biosynthetic process"/>
    <property type="evidence" value="ECO:0007669"/>
    <property type="project" value="UniProtKB-KW"/>
</dbReference>
<name>A0A645GPL8_9ZZZZ</name>
<evidence type="ECO:0000256" key="9">
    <source>
        <dbReference type="ARBA" id="ARBA00023098"/>
    </source>
</evidence>
<dbReference type="GO" id="GO:0005524">
    <property type="term" value="F:ATP binding"/>
    <property type="evidence" value="ECO:0007669"/>
    <property type="project" value="UniProtKB-KW"/>
</dbReference>
<comment type="caution">
    <text evidence="10">The sequence shown here is derived from an EMBL/GenBank/DDBJ whole genome shotgun (WGS) entry which is preliminary data.</text>
</comment>
<dbReference type="EMBL" id="VSSQ01074859">
    <property type="protein sequence ID" value="MPN25623.1"/>
    <property type="molecule type" value="Genomic_DNA"/>
</dbReference>
<keyword evidence="9" id="KW-0443">Lipid metabolism</keyword>
<evidence type="ECO:0000256" key="7">
    <source>
        <dbReference type="ARBA" id="ARBA00022777"/>
    </source>
</evidence>
<evidence type="ECO:0000256" key="5">
    <source>
        <dbReference type="ARBA" id="ARBA00022679"/>
    </source>
</evidence>
<keyword evidence="8" id="KW-0067">ATP-binding</keyword>
<accession>A0A645GPL8</accession>
<dbReference type="PANTHER" id="PTHR42724">
    <property type="entry name" value="TETRAACYLDISACCHARIDE 4'-KINASE"/>
    <property type="match status" value="1"/>
</dbReference>
<dbReference type="GO" id="GO:0005886">
    <property type="term" value="C:plasma membrane"/>
    <property type="evidence" value="ECO:0007669"/>
    <property type="project" value="TreeGrafter"/>
</dbReference>
<comment type="pathway">
    <text evidence="1">Glycolipid biosynthesis; lipid IV(A) biosynthesis; lipid IV(A) from (3R)-3-hydroxytetradecanoyl-[acyl-carrier-protein] and UDP-N-acetyl-alpha-D-glucosamine: step 6/6.</text>
</comment>
<dbReference type="AlphaFoldDB" id="A0A645GPL8"/>
<dbReference type="InterPro" id="IPR003758">
    <property type="entry name" value="LpxK"/>
</dbReference>
<dbReference type="Pfam" id="PF02606">
    <property type="entry name" value="LpxK"/>
    <property type="match status" value="1"/>
</dbReference>
<keyword evidence="3" id="KW-0444">Lipid biosynthesis</keyword>
<dbReference type="PANTHER" id="PTHR42724:SF1">
    <property type="entry name" value="TETRAACYLDISACCHARIDE 4'-KINASE, MITOCHONDRIAL-RELATED"/>
    <property type="match status" value="1"/>
</dbReference>
<evidence type="ECO:0000256" key="4">
    <source>
        <dbReference type="ARBA" id="ARBA00022556"/>
    </source>
</evidence>
<dbReference type="GO" id="GO:0009029">
    <property type="term" value="F:lipid-A 4'-kinase activity"/>
    <property type="evidence" value="ECO:0007669"/>
    <property type="project" value="UniProtKB-EC"/>
</dbReference>
<organism evidence="10">
    <name type="scientific">bioreactor metagenome</name>
    <dbReference type="NCBI Taxonomy" id="1076179"/>
    <lineage>
        <taxon>unclassified sequences</taxon>
        <taxon>metagenomes</taxon>
        <taxon>ecological metagenomes</taxon>
    </lineage>
</organism>
<reference evidence="10" key="1">
    <citation type="submission" date="2019-08" db="EMBL/GenBank/DDBJ databases">
        <authorList>
            <person name="Kucharzyk K."/>
            <person name="Murdoch R.W."/>
            <person name="Higgins S."/>
            <person name="Loffler F."/>
        </authorList>
    </citation>
    <scope>NUCLEOTIDE SEQUENCE</scope>
</reference>
<evidence type="ECO:0000256" key="3">
    <source>
        <dbReference type="ARBA" id="ARBA00022516"/>
    </source>
</evidence>
<evidence type="ECO:0000256" key="2">
    <source>
        <dbReference type="ARBA" id="ARBA00012071"/>
    </source>
</evidence>
<keyword evidence="7 10" id="KW-0418">Kinase</keyword>
<gene>
    <name evidence="10" type="primary">lpxK_15</name>
    <name evidence="10" type="ORF">SDC9_173035</name>
</gene>
<dbReference type="UniPathway" id="UPA00359">
    <property type="reaction ID" value="UER00482"/>
</dbReference>
<protein>
    <recommendedName>
        <fullName evidence="2">tetraacyldisaccharide 4'-kinase</fullName>
        <ecNumber evidence="2">2.7.1.130</ecNumber>
    </recommendedName>
</protein>
<keyword evidence="6" id="KW-0547">Nucleotide-binding</keyword>
<keyword evidence="5 10" id="KW-0808">Transferase</keyword>